<keyword evidence="4 10" id="KW-0812">Transmembrane</keyword>
<evidence type="ECO:0000256" key="5">
    <source>
        <dbReference type="ARBA" id="ARBA00022741"/>
    </source>
</evidence>
<dbReference type="GO" id="GO:0005886">
    <property type="term" value="C:plasma membrane"/>
    <property type="evidence" value="ECO:0007669"/>
    <property type="project" value="UniProtKB-SubCell"/>
</dbReference>
<protein>
    <submittedName>
        <fullName evidence="13">ABC transporter ATP-binding protein</fullName>
    </submittedName>
</protein>
<keyword evidence="5" id="KW-0547">Nucleotide-binding</keyword>
<feature type="transmembrane region" description="Helical" evidence="10">
    <location>
        <begin position="185"/>
        <end position="209"/>
    </location>
</feature>
<keyword evidence="2" id="KW-0813">Transport</keyword>
<dbReference type="CDD" id="cd03254">
    <property type="entry name" value="ABCC_Glucan_exporter_like"/>
    <property type="match status" value="1"/>
</dbReference>
<evidence type="ECO:0000256" key="6">
    <source>
        <dbReference type="ARBA" id="ARBA00022840"/>
    </source>
</evidence>
<dbReference type="Pfam" id="PF00005">
    <property type="entry name" value="ABC_tran"/>
    <property type="match status" value="1"/>
</dbReference>
<name>A0A7C4CBT0_UNCW3</name>
<dbReference type="PANTHER" id="PTHR43394:SF1">
    <property type="entry name" value="ATP-BINDING CASSETTE SUB-FAMILY B MEMBER 10, MITOCHONDRIAL"/>
    <property type="match status" value="1"/>
</dbReference>
<feature type="transmembrane region" description="Helical" evidence="10">
    <location>
        <begin position="215"/>
        <end position="233"/>
    </location>
</feature>
<dbReference type="EMBL" id="DSUT01000126">
    <property type="protein sequence ID" value="HGK28503.1"/>
    <property type="molecule type" value="Genomic_DNA"/>
</dbReference>
<comment type="subcellular location">
    <subcellularLocation>
        <location evidence="1">Cell membrane</location>
        <topology evidence="1">Multi-pass membrane protein</topology>
    </subcellularLocation>
</comment>
<evidence type="ECO:0000256" key="2">
    <source>
        <dbReference type="ARBA" id="ARBA00022448"/>
    </source>
</evidence>
<dbReference type="InterPro" id="IPR003439">
    <property type="entry name" value="ABC_transporter-like_ATP-bd"/>
</dbReference>
<dbReference type="InterPro" id="IPR039421">
    <property type="entry name" value="Type_1_exporter"/>
</dbReference>
<proteinExistence type="predicted"/>
<evidence type="ECO:0000256" key="8">
    <source>
        <dbReference type="ARBA" id="ARBA00023136"/>
    </source>
</evidence>
<evidence type="ECO:0000256" key="7">
    <source>
        <dbReference type="ARBA" id="ARBA00022989"/>
    </source>
</evidence>
<evidence type="ECO:0000256" key="3">
    <source>
        <dbReference type="ARBA" id="ARBA00022475"/>
    </source>
</evidence>
<dbReference type="Gene3D" id="1.20.1560.10">
    <property type="entry name" value="ABC transporter type 1, transmembrane domain"/>
    <property type="match status" value="1"/>
</dbReference>
<dbReference type="InterPro" id="IPR017871">
    <property type="entry name" value="ABC_transporter-like_CS"/>
</dbReference>
<organism evidence="13">
    <name type="scientific">candidate division WOR-3 bacterium</name>
    <dbReference type="NCBI Taxonomy" id="2052148"/>
    <lineage>
        <taxon>Bacteria</taxon>
        <taxon>Bacteria division WOR-3</taxon>
    </lineage>
</organism>
<evidence type="ECO:0000256" key="10">
    <source>
        <dbReference type="SAM" id="Phobius"/>
    </source>
</evidence>
<dbReference type="InterPro" id="IPR036640">
    <property type="entry name" value="ABC1_TM_sf"/>
</dbReference>
<feature type="compositionally biased region" description="Basic and acidic residues" evidence="9">
    <location>
        <begin position="1"/>
        <end position="17"/>
    </location>
</feature>
<reference evidence="13" key="1">
    <citation type="journal article" date="2020" name="mSystems">
        <title>Genome- and Community-Level Interaction Insights into Carbon Utilization and Element Cycling Functions of Hydrothermarchaeota in Hydrothermal Sediment.</title>
        <authorList>
            <person name="Zhou Z."/>
            <person name="Liu Y."/>
            <person name="Xu W."/>
            <person name="Pan J."/>
            <person name="Luo Z.H."/>
            <person name="Li M."/>
        </authorList>
    </citation>
    <scope>NUCLEOTIDE SEQUENCE [LARGE SCALE GENOMIC DNA]</scope>
    <source>
        <strain evidence="13">SpSt-488</strain>
    </source>
</reference>
<dbReference type="SUPFAM" id="SSF90123">
    <property type="entry name" value="ABC transporter transmembrane region"/>
    <property type="match status" value="1"/>
</dbReference>
<feature type="transmembrane region" description="Helical" evidence="10">
    <location>
        <begin position="321"/>
        <end position="340"/>
    </location>
</feature>
<dbReference type="FunFam" id="3.40.50.300:FF:000221">
    <property type="entry name" value="Multidrug ABC transporter ATP-binding protein"/>
    <property type="match status" value="1"/>
</dbReference>
<feature type="transmembrane region" description="Helical" evidence="10">
    <location>
        <begin position="116"/>
        <end position="139"/>
    </location>
</feature>
<feature type="domain" description="ABC transmembrane type-1" evidence="12">
    <location>
        <begin position="76"/>
        <end position="358"/>
    </location>
</feature>
<dbReference type="SUPFAM" id="SSF52540">
    <property type="entry name" value="P-loop containing nucleoside triphosphate hydrolases"/>
    <property type="match status" value="1"/>
</dbReference>
<evidence type="ECO:0000259" key="11">
    <source>
        <dbReference type="PROSITE" id="PS50893"/>
    </source>
</evidence>
<evidence type="ECO:0000256" key="4">
    <source>
        <dbReference type="ARBA" id="ARBA00022692"/>
    </source>
</evidence>
<keyword evidence="6 13" id="KW-0067">ATP-binding</keyword>
<dbReference type="Pfam" id="PF00664">
    <property type="entry name" value="ABC_membrane"/>
    <property type="match status" value="1"/>
</dbReference>
<dbReference type="InterPro" id="IPR027417">
    <property type="entry name" value="P-loop_NTPase"/>
</dbReference>
<feature type="transmembrane region" description="Helical" evidence="10">
    <location>
        <begin position="72"/>
        <end position="96"/>
    </location>
</feature>
<dbReference type="GO" id="GO:0005524">
    <property type="term" value="F:ATP binding"/>
    <property type="evidence" value="ECO:0007669"/>
    <property type="project" value="UniProtKB-KW"/>
</dbReference>
<dbReference type="PROSITE" id="PS50929">
    <property type="entry name" value="ABC_TM1F"/>
    <property type="match status" value="1"/>
</dbReference>
<dbReference type="PROSITE" id="PS50893">
    <property type="entry name" value="ABC_TRANSPORTER_2"/>
    <property type="match status" value="1"/>
</dbReference>
<dbReference type="InterPro" id="IPR003593">
    <property type="entry name" value="AAA+_ATPase"/>
</dbReference>
<dbReference type="InterPro" id="IPR011527">
    <property type="entry name" value="ABC1_TM_dom"/>
</dbReference>
<feature type="domain" description="ABC transporter" evidence="11">
    <location>
        <begin position="391"/>
        <end position="625"/>
    </location>
</feature>
<dbReference type="Gene3D" id="3.40.50.300">
    <property type="entry name" value="P-loop containing nucleotide triphosphate hydrolases"/>
    <property type="match status" value="1"/>
</dbReference>
<gene>
    <name evidence="13" type="ORF">ENS41_06060</name>
</gene>
<evidence type="ECO:0000256" key="9">
    <source>
        <dbReference type="SAM" id="MobiDB-lite"/>
    </source>
</evidence>
<feature type="transmembrane region" description="Helical" evidence="10">
    <location>
        <begin position="295"/>
        <end position="315"/>
    </location>
</feature>
<dbReference type="PANTHER" id="PTHR43394">
    <property type="entry name" value="ATP-DEPENDENT PERMEASE MDL1, MITOCHONDRIAL"/>
    <property type="match status" value="1"/>
</dbReference>
<comment type="caution">
    <text evidence="13">The sequence shown here is derived from an EMBL/GenBank/DDBJ whole genome shotgun (WGS) entry which is preliminary data.</text>
</comment>
<accession>A0A7C4CBT0</accession>
<evidence type="ECO:0000256" key="1">
    <source>
        <dbReference type="ARBA" id="ARBA00004651"/>
    </source>
</evidence>
<keyword evidence="8 10" id="KW-0472">Membrane</keyword>
<dbReference type="AlphaFoldDB" id="A0A7C4CBT0"/>
<feature type="region of interest" description="Disordered" evidence="9">
    <location>
        <begin position="1"/>
        <end position="23"/>
    </location>
</feature>
<keyword evidence="7 10" id="KW-1133">Transmembrane helix</keyword>
<dbReference type="PROSITE" id="PS00211">
    <property type="entry name" value="ABC_TRANSPORTER_1"/>
    <property type="match status" value="1"/>
</dbReference>
<keyword evidence="3" id="KW-1003">Cell membrane</keyword>
<sequence>MPDETAKSAGTFEDRAGADAGQGREACSRRWRRIMEAVFHPDYEVPEEAEVKLTGRASDYVRRLWPFFRPHLKLIAAAGAMLVVSTVLGLAGPVLMKRAIDMNIARGDLRGLGFTTLVWILAQLGVVGATYLQNVWLAIAGERGAAGLKQRLFEHALSLPMRFFDTNPVGRLVSRVESDTEALKMLFAGTSVVLLQSALAIIGMSVVMVIASWRLYLLVLVLLPPFVLAFRAFQRRVRPLYHDIRRNVADLNSLVSESLKGLPVIQVFGQEGWFARRMDNLNRVKFGNEMRVMTLWYAVWVLVDFGEVIGIALVLGFGSVWAVKGMLTIGTLFLFVAYVTRLFAPLRQISDQINVMQRAFASAERVFRMMDEEPEPDGGPSAGRLRFQREIALAGLGFSYDGESRVLNNVNLVIRRGEKVALVGETGGGKTTIVSLLLRFYTAQTGTVLVDGRPLAGLNKHDLRSVIGFVPQDVMLFPGTVLDNLRMLDESVPAERVMAAARRVRVHDAIMRFPEGYATNLIERGANFSLGERQLLAFARALVFDPDILILDEATSSIDPQTEQLIQQGLEELLKGRTAIIVAHRLATIRMVDRVVVVHKGRIAEEGTHEELLARAGIYSRLYRLQYVAGNG</sequence>
<dbReference type="GO" id="GO:0016887">
    <property type="term" value="F:ATP hydrolysis activity"/>
    <property type="evidence" value="ECO:0007669"/>
    <property type="project" value="InterPro"/>
</dbReference>
<dbReference type="CDD" id="cd18544">
    <property type="entry name" value="ABC_6TM_TmrA_like"/>
    <property type="match status" value="1"/>
</dbReference>
<dbReference type="GO" id="GO:0015421">
    <property type="term" value="F:ABC-type oligopeptide transporter activity"/>
    <property type="evidence" value="ECO:0007669"/>
    <property type="project" value="TreeGrafter"/>
</dbReference>
<dbReference type="SMART" id="SM00382">
    <property type="entry name" value="AAA"/>
    <property type="match status" value="1"/>
</dbReference>
<evidence type="ECO:0000313" key="13">
    <source>
        <dbReference type="EMBL" id="HGK28503.1"/>
    </source>
</evidence>
<evidence type="ECO:0000259" key="12">
    <source>
        <dbReference type="PROSITE" id="PS50929"/>
    </source>
</evidence>